<sequence length="72" mass="8112">MKDSRNSYASFIAIMSVSTPIGIIFGLDSWIHLFREQSGFQLAMFLLPVSISISVFCCIKAVKIKKSMEIHQ</sequence>
<comment type="caution">
    <text evidence="2">The sequence shown here is derived from an EMBL/GenBank/DDBJ whole genome shotgun (WGS) entry which is preliminary data.</text>
</comment>
<reference evidence="2 3" key="1">
    <citation type="submission" date="2017-10" db="EMBL/GenBank/DDBJ databases">
        <title>Bacillus sp. nov., a halophilic bacterium isolated from a Keqin Lake.</title>
        <authorList>
            <person name="Wang H."/>
        </authorList>
    </citation>
    <scope>NUCLEOTIDE SEQUENCE [LARGE SCALE GENOMIC DNA]</scope>
    <source>
        <strain evidence="2 3">KQ-12</strain>
    </source>
</reference>
<dbReference type="EMBL" id="PDOD01000001">
    <property type="protein sequence ID" value="PYZ94793.1"/>
    <property type="molecule type" value="Genomic_DNA"/>
</dbReference>
<keyword evidence="1" id="KW-0812">Transmembrane</keyword>
<accession>A0A323TQL8</accession>
<keyword evidence="1" id="KW-0472">Membrane</keyword>
<keyword evidence="3" id="KW-1185">Reference proteome</keyword>
<dbReference type="AlphaFoldDB" id="A0A323TQL8"/>
<proteinExistence type="predicted"/>
<dbReference type="Proteomes" id="UP000248214">
    <property type="component" value="Unassembled WGS sequence"/>
</dbReference>
<feature type="transmembrane region" description="Helical" evidence="1">
    <location>
        <begin position="7"/>
        <end position="27"/>
    </location>
</feature>
<evidence type="ECO:0000256" key="1">
    <source>
        <dbReference type="SAM" id="Phobius"/>
    </source>
</evidence>
<keyword evidence="1" id="KW-1133">Transmembrane helix</keyword>
<protein>
    <submittedName>
        <fullName evidence="2">Uncharacterized protein</fullName>
    </submittedName>
</protein>
<feature type="transmembrane region" description="Helical" evidence="1">
    <location>
        <begin position="39"/>
        <end position="62"/>
    </location>
</feature>
<organism evidence="2 3">
    <name type="scientific">Salipaludibacillus keqinensis</name>
    <dbReference type="NCBI Taxonomy" id="2045207"/>
    <lineage>
        <taxon>Bacteria</taxon>
        <taxon>Bacillati</taxon>
        <taxon>Bacillota</taxon>
        <taxon>Bacilli</taxon>
        <taxon>Bacillales</taxon>
        <taxon>Bacillaceae</taxon>
    </lineage>
</organism>
<evidence type="ECO:0000313" key="3">
    <source>
        <dbReference type="Proteomes" id="UP000248214"/>
    </source>
</evidence>
<name>A0A323TQL8_9BACI</name>
<evidence type="ECO:0000313" key="2">
    <source>
        <dbReference type="EMBL" id="PYZ94793.1"/>
    </source>
</evidence>
<gene>
    <name evidence="2" type="ORF">CR194_04495</name>
</gene>